<organism evidence="1 2">
    <name type="scientific">Cichlidogyrus casuarinus</name>
    <dbReference type="NCBI Taxonomy" id="1844966"/>
    <lineage>
        <taxon>Eukaryota</taxon>
        <taxon>Metazoa</taxon>
        <taxon>Spiralia</taxon>
        <taxon>Lophotrochozoa</taxon>
        <taxon>Platyhelminthes</taxon>
        <taxon>Monogenea</taxon>
        <taxon>Monopisthocotylea</taxon>
        <taxon>Dactylogyridea</taxon>
        <taxon>Ancyrocephalidae</taxon>
        <taxon>Cichlidogyrus</taxon>
    </lineage>
</organism>
<dbReference type="Proteomes" id="UP001626550">
    <property type="component" value="Unassembled WGS sequence"/>
</dbReference>
<name>A0ABD2PN89_9PLAT</name>
<accession>A0ABD2PN89</accession>
<feature type="non-terminal residue" evidence="1">
    <location>
        <position position="1"/>
    </location>
</feature>
<proteinExistence type="predicted"/>
<reference evidence="1 2" key="1">
    <citation type="submission" date="2024-11" db="EMBL/GenBank/DDBJ databases">
        <title>Adaptive evolution of stress response genes in parasites aligns with host niche diversity.</title>
        <authorList>
            <person name="Hahn C."/>
            <person name="Resl P."/>
        </authorList>
    </citation>
    <scope>NUCLEOTIDE SEQUENCE [LARGE SCALE GENOMIC DNA]</scope>
    <source>
        <strain evidence="1">EGGRZ-B1_66</strain>
        <tissue evidence="1">Body</tissue>
    </source>
</reference>
<sequence>QQYGGSNSHFISSAETWLEAFKKCKIQPLFVVRTCLSKTFSYSRHVSNRRIENKQAAAQLKELNNGIYRKVDADNVSLKISIKGGENHLIELITRRGYKIVTLMPSVPTSALFSLAAYLDCPVLTFKKYKCFTDPGFVLGRKFCFVWCSSPLPQVKNEALMLRSFTPAKSFLNSFEPRKWPLLSAFGPEYQVPSDLRDLGESSIRENLKQKPDLAQVFSEMMSAQPEEMRVNFEEHFHELCSFIRFGREIASALGLMSPFRDDHFPEYAHISCEEDRQVAISELLNGARFYPADCDDIVINDVDNQLALRVLRGNKKLWISALYCEGGRHFRIRVENYGKLPSPVHISVKLRQILYGIFLEIEKENPAVMKGFDREQETVSEWVYQFDKILECKLRICPLKLTSSSSVLELMILNGDLNLREVQTCPMPSWVASTVMIGVYWFHYTALEVAEEKQSVLSTFISLALFNGFNTRELGSAMPCSKLFEFYDDYAGKLKSASVDKTLRIRIVHALSELSYLPTFFENINNLIPRHENRLELLSEWELFPHNRLFHWMVYGNCNEHLEEFRDFFDSQHKFSDFHTLINETLQFCRTLVAKLPPRSQQDSYFLIKPFQELDWERK</sequence>
<evidence type="ECO:0000313" key="2">
    <source>
        <dbReference type="Proteomes" id="UP001626550"/>
    </source>
</evidence>
<dbReference type="EMBL" id="JBJKFK010005148">
    <property type="protein sequence ID" value="KAL3308493.1"/>
    <property type="molecule type" value="Genomic_DNA"/>
</dbReference>
<evidence type="ECO:0000313" key="1">
    <source>
        <dbReference type="EMBL" id="KAL3308493.1"/>
    </source>
</evidence>
<keyword evidence="2" id="KW-1185">Reference proteome</keyword>
<gene>
    <name evidence="1" type="ORF">Ciccas_012975</name>
</gene>
<protein>
    <submittedName>
        <fullName evidence="1">Uncharacterized protein</fullName>
    </submittedName>
</protein>
<comment type="caution">
    <text evidence="1">The sequence shown here is derived from an EMBL/GenBank/DDBJ whole genome shotgun (WGS) entry which is preliminary data.</text>
</comment>
<dbReference type="AlphaFoldDB" id="A0ABD2PN89"/>